<evidence type="ECO:0000313" key="1">
    <source>
        <dbReference type="EMBL" id="SUN64487.1"/>
    </source>
</evidence>
<comment type="caution">
    <text evidence="1">The sequence shown here is derived from an EMBL/GenBank/DDBJ whole genome shotgun (WGS) entry which is preliminary data.</text>
</comment>
<organism evidence="1 2">
    <name type="scientific">Streptococcus dysgalactiae subsp. equisimilis</name>
    <name type="common">Streptococcus equisimilis</name>
    <dbReference type="NCBI Taxonomy" id="119602"/>
    <lineage>
        <taxon>Bacteria</taxon>
        <taxon>Bacillati</taxon>
        <taxon>Bacillota</taxon>
        <taxon>Bacilli</taxon>
        <taxon>Lactobacillales</taxon>
        <taxon>Streptococcaceae</taxon>
        <taxon>Streptococcus</taxon>
    </lineage>
</organism>
<sequence length="33" mass="4003">MVRHCWIYLMDKVFIKVGEKMSRTIVEGLYENL</sequence>
<dbReference type="Proteomes" id="UP000254559">
    <property type="component" value="Unassembled WGS sequence"/>
</dbReference>
<dbReference type="EMBL" id="UHFO01000001">
    <property type="protein sequence ID" value="SUN64487.1"/>
    <property type="molecule type" value="Genomic_DNA"/>
</dbReference>
<evidence type="ECO:0000313" key="2">
    <source>
        <dbReference type="Proteomes" id="UP000254559"/>
    </source>
</evidence>
<name>A0A9X8T5T3_STREQ</name>
<dbReference type="AlphaFoldDB" id="A0A9X8T5T3"/>
<gene>
    <name evidence="1" type="ORF">NCTC11564_01640</name>
</gene>
<protein>
    <submittedName>
        <fullName evidence="1">Uncharacterized protein</fullName>
    </submittedName>
</protein>
<proteinExistence type="predicted"/>
<accession>A0A9X8T5T3</accession>
<reference evidence="1 2" key="1">
    <citation type="submission" date="2018-06" db="EMBL/GenBank/DDBJ databases">
        <authorList>
            <consortium name="Pathogen Informatics"/>
            <person name="Doyle S."/>
        </authorList>
    </citation>
    <scope>NUCLEOTIDE SEQUENCE [LARGE SCALE GENOMIC DNA]</scope>
    <source>
        <strain evidence="1 2">NCTC11564</strain>
    </source>
</reference>